<dbReference type="Proteomes" id="UP001151760">
    <property type="component" value="Unassembled WGS sequence"/>
</dbReference>
<reference evidence="2" key="2">
    <citation type="submission" date="2022-01" db="EMBL/GenBank/DDBJ databases">
        <authorList>
            <person name="Yamashiro T."/>
            <person name="Shiraishi A."/>
            <person name="Satake H."/>
            <person name="Nakayama K."/>
        </authorList>
    </citation>
    <scope>NUCLEOTIDE SEQUENCE</scope>
</reference>
<dbReference type="PANTHER" id="PTHR47988">
    <property type="entry name" value="SOMATIC EMBRYOGENESIS RECEPTOR KINASE 1"/>
    <property type="match status" value="1"/>
</dbReference>
<evidence type="ECO:0000313" key="3">
    <source>
        <dbReference type="Proteomes" id="UP001151760"/>
    </source>
</evidence>
<accession>A0ABQ5I565</accession>
<keyword evidence="1" id="KW-0732">Signal</keyword>
<evidence type="ECO:0000313" key="2">
    <source>
        <dbReference type="EMBL" id="GJT95181.1"/>
    </source>
</evidence>
<dbReference type="InterPro" id="IPR032675">
    <property type="entry name" value="LRR_dom_sf"/>
</dbReference>
<reference evidence="2" key="1">
    <citation type="journal article" date="2022" name="Int. J. Mol. Sci.">
        <title>Draft Genome of Tanacetum Coccineum: Genomic Comparison of Closely Related Tanacetum-Family Plants.</title>
        <authorList>
            <person name="Yamashiro T."/>
            <person name="Shiraishi A."/>
            <person name="Nakayama K."/>
            <person name="Satake H."/>
        </authorList>
    </citation>
    <scope>NUCLEOTIDE SEQUENCE</scope>
</reference>
<dbReference type="Gene3D" id="3.80.10.10">
    <property type="entry name" value="Ribonuclease Inhibitor"/>
    <property type="match status" value="1"/>
</dbReference>
<keyword evidence="3" id="KW-1185">Reference proteome</keyword>
<sequence length="283" mass="31330">MTHDPYKVLTSWNHSFHFCDWSGISCGKRHKQVNALQLISQGLEGSLSPHVGNLSFLREISLKNNSIQGTIPHELGTTTNYGGGEMFSCADTQLFSLSLYGDKPSLFGDKRIEAYKLQQRAMASQNGAAQIPRTLLGIRSRSVTALMTEAEYMTKTVKSDHTYVLNKSQKQVTGSSRGNTRCAFPIKDSGPVAMFYCGKEGGDGFTFSIAIGETKCTHDGLLNETQLAAVAESKEFHSFEIDPTQVENVKKRCLPNALKYPLLEEYDFHIDTMSSQSCKCLFV</sequence>
<proteinExistence type="predicted"/>
<protein>
    <submittedName>
        <fullName evidence="2">Kinase-like domain-containing protein</fullName>
    </submittedName>
</protein>
<name>A0ABQ5I565_9ASTR</name>
<dbReference type="EMBL" id="BQNB010020364">
    <property type="protein sequence ID" value="GJT95181.1"/>
    <property type="molecule type" value="Genomic_DNA"/>
</dbReference>
<dbReference type="SUPFAM" id="SSF52058">
    <property type="entry name" value="L domain-like"/>
    <property type="match status" value="1"/>
</dbReference>
<evidence type="ECO:0000256" key="1">
    <source>
        <dbReference type="ARBA" id="ARBA00022729"/>
    </source>
</evidence>
<gene>
    <name evidence="2" type="ORF">Tco_1090699</name>
</gene>
<comment type="caution">
    <text evidence="2">The sequence shown here is derived from an EMBL/GenBank/DDBJ whole genome shotgun (WGS) entry which is preliminary data.</text>
</comment>
<organism evidence="2 3">
    <name type="scientific">Tanacetum coccineum</name>
    <dbReference type="NCBI Taxonomy" id="301880"/>
    <lineage>
        <taxon>Eukaryota</taxon>
        <taxon>Viridiplantae</taxon>
        <taxon>Streptophyta</taxon>
        <taxon>Embryophyta</taxon>
        <taxon>Tracheophyta</taxon>
        <taxon>Spermatophyta</taxon>
        <taxon>Magnoliopsida</taxon>
        <taxon>eudicotyledons</taxon>
        <taxon>Gunneridae</taxon>
        <taxon>Pentapetalae</taxon>
        <taxon>asterids</taxon>
        <taxon>campanulids</taxon>
        <taxon>Asterales</taxon>
        <taxon>Asteraceae</taxon>
        <taxon>Asteroideae</taxon>
        <taxon>Anthemideae</taxon>
        <taxon>Anthemidinae</taxon>
        <taxon>Tanacetum</taxon>
    </lineage>
</organism>